<reference evidence="4 5" key="1">
    <citation type="submission" date="2019-08" db="EMBL/GenBank/DDBJ databases">
        <title>Calorimonas adulescens gen. nov., sp. nov., an anaerobic thermophilic bacterium from Sakhalin hot spring.</title>
        <authorList>
            <person name="Khomyakova M.A."/>
            <person name="Merkel A.Y."/>
            <person name="Novikov A."/>
            <person name="Bonch-Osmolovskaya E.A."/>
            <person name="Slobodkin A.I."/>
        </authorList>
    </citation>
    <scope>NUCLEOTIDE SEQUENCE [LARGE SCALE GENOMIC DNA]</scope>
    <source>
        <strain evidence="4 5">A05MB</strain>
    </source>
</reference>
<dbReference type="PANTHER" id="PTHR43308">
    <property type="entry name" value="OUTER MEMBRANE PROTEIN ALPHA-RELATED"/>
    <property type="match status" value="1"/>
</dbReference>
<dbReference type="SUPFAM" id="SSF49265">
    <property type="entry name" value="Fibronectin type III"/>
    <property type="match status" value="1"/>
</dbReference>
<keyword evidence="1" id="KW-0677">Repeat</keyword>
<dbReference type="AlphaFoldDB" id="A0A5D8Q8M1"/>
<keyword evidence="5" id="KW-1185">Reference proteome</keyword>
<accession>A0A5D8Q8M1</accession>
<sequence>MKRKFIIAIAILLVFSNTALAFAQNSYPYTDIENSWAREAITDLTNRGILGGRGNGMFGPDDKVTRGEFANIMARVYRLDIPEKPASFRDVPADYWGKSGIDSVVAAGYMTGLTEYTFGPDKPLTREQAITAIVATTSASALVQDGNDKNTGYTDDKKISPWARGFINAAKALGIAGGYPDGSFRPQDTLTRAEAATLFYRFYHPENGPTPPENLYITGIDANRVSLKWTPSPGAKKYAVYRVVDGKEELLNFTAETVYVDETPDIDAGPQYFVKAVDANNMYSGESPTVYIPSMNDREKSYEEAFGYSQNIKMQILNARPGDVIDTTGLVGNRIPQLKVNPIDNQDTLIFSDSPEYIKEPGIQYKASVNGKARLYYYCVNQILYNEVFPDNLRYGVFVKNTGKDDVTVRIKRANLGGTEMGYESWRWLQIGAEVTYGLLDSENLNVSINLKPGEVKLLSPTHYYTPVTYNNLIHGVYDIETDGEVEVYFVALGEKYSGINDPEEKIDDLPCLEPDIHDRGTFTGTKRIININVDRMQALILADGTLDPTLTGKDEMLHKDAKLNGNYGLEYEIHVKAERNMRIVLLAQGGSYQGPIWTSKSGRFMAPKNPIRPFTQGVYIDEIAAGEEMTIRWIPPASTYLPVEFVFVEI</sequence>
<dbReference type="InterPro" id="IPR013783">
    <property type="entry name" value="Ig-like_fold"/>
</dbReference>
<feature type="signal peptide" evidence="2">
    <location>
        <begin position="1"/>
        <end position="23"/>
    </location>
</feature>
<evidence type="ECO:0000313" key="4">
    <source>
        <dbReference type="EMBL" id="TZE80861.1"/>
    </source>
</evidence>
<feature type="domain" description="SLH" evidence="3">
    <location>
        <begin position="88"/>
        <end position="147"/>
    </location>
</feature>
<dbReference type="RefSeq" id="WP_149546146.1">
    <property type="nucleotide sequence ID" value="NZ_VTPS01000022.1"/>
</dbReference>
<organism evidence="4 5">
    <name type="scientific">Calorimonas adulescens</name>
    <dbReference type="NCBI Taxonomy" id="2606906"/>
    <lineage>
        <taxon>Bacteria</taxon>
        <taxon>Bacillati</taxon>
        <taxon>Bacillota</taxon>
        <taxon>Clostridia</taxon>
        <taxon>Thermoanaerobacterales</taxon>
        <taxon>Thermoanaerobacteraceae</taxon>
        <taxon>Calorimonas</taxon>
    </lineage>
</organism>
<dbReference type="Proteomes" id="UP000322976">
    <property type="component" value="Unassembled WGS sequence"/>
</dbReference>
<dbReference type="Pfam" id="PF00395">
    <property type="entry name" value="SLH"/>
    <property type="match status" value="3"/>
</dbReference>
<name>A0A5D8Q8M1_9THEO</name>
<evidence type="ECO:0000313" key="5">
    <source>
        <dbReference type="Proteomes" id="UP000322976"/>
    </source>
</evidence>
<proteinExistence type="predicted"/>
<evidence type="ECO:0000256" key="1">
    <source>
        <dbReference type="ARBA" id="ARBA00022737"/>
    </source>
</evidence>
<gene>
    <name evidence="4" type="ORF">FWJ32_11710</name>
</gene>
<evidence type="ECO:0000259" key="3">
    <source>
        <dbReference type="PROSITE" id="PS51272"/>
    </source>
</evidence>
<feature type="domain" description="SLH" evidence="3">
    <location>
        <begin position="24"/>
        <end position="87"/>
    </location>
</feature>
<comment type="caution">
    <text evidence="4">The sequence shown here is derived from an EMBL/GenBank/DDBJ whole genome shotgun (WGS) entry which is preliminary data.</text>
</comment>
<keyword evidence="2" id="KW-0732">Signal</keyword>
<dbReference type="InterPro" id="IPR001119">
    <property type="entry name" value="SLH_dom"/>
</dbReference>
<feature type="domain" description="SLH" evidence="3">
    <location>
        <begin position="150"/>
        <end position="213"/>
    </location>
</feature>
<dbReference type="InterPro" id="IPR051465">
    <property type="entry name" value="Cell_Envelope_Struct_Comp"/>
</dbReference>
<protein>
    <recommendedName>
        <fullName evidence="3">SLH domain-containing protein</fullName>
    </recommendedName>
</protein>
<feature type="chain" id="PRO_5023038183" description="SLH domain-containing protein" evidence="2">
    <location>
        <begin position="24"/>
        <end position="651"/>
    </location>
</feature>
<dbReference type="InterPro" id="IPR036116">
    <property type="entry name" value="FN3_sf"/>
</dbReference>
<dbReference type="Gene3D" id="2.60.40.10">
    <property type="entry name" value="Immunoglobulins"/>
    <property type="match status" value="1"/>
</dbReference>
<dbReference type="EMBL" id="VTPS01000022">
    <property type="protein sequence ID" value="TZE80861.1"/>
    <property type="molecule type" value="Genomic_DNA"/>
</dbReference>
<dbReference type="PROSITE" id="PS51272">
    <property type="entry name" value="SLH"/>
    <property type="match status" value="3"/>
</dbReference>
<evidence type="ECO:0000256" key="2">
    <source>
        <dbReference type="SAM" id="SignalP"/>
    </source>
</evidence>
<dbReference type="PANTHER" id="PTHR43308:SF5">
    <property type="entry name" value="S-LAYER PROTEIN _ PEPTIDOGLYCAN ENDO-BETA-N-ACETYLGLUCOSAMINIDASE"/>
    <property type="match status" value="1"/>
</dbReference>